<dbReference type="PANTHER" id="PTHR43278">
    <property type="entry name" value="NAD(P)H-DEPENDENT FMN-CONTAINING OXIDOREDUCTASE YWQN-RELATED"/>
    <property type="match status" value="1"/>
</dbReference>
<evidence type="ECO:0000313" key="5">
    <source>
        <dbReference type="Proteomes" id="UP000001982"/>
    </source>
</evidence>
<dbReference type="HOGENOM" id="CLU_1915669_0_0_6"/>
<feature type="domain" description="NADPH-dependent FMN reductase-like" evidence="3">
    <location>
        <begin position="1"/>
        <end position="90"/>
    </location>
</feature>
<evidence type="ECO:0000256" key="2">
    <source>
        <dbReference type="ARBA" id="ARBA00022643"/>
    </source>
</evidence>
<dbReference type="InterPro" id="IPR029039">
    <property type="entry name" value="Flavoprotein-like_sf"/>
</dbReference>
<dbReference type="InterPro" id="IPR005025">
    <property type="entry name" value="FMN_Rdtase-like_dom"/>
</dbReference>
<dbReference type="Gene3D" id="3.40.50.360">
    <property type="match status" value="1"/>
</dbReference>
<dbReference type="Pfam" id="PF03358">
    <property type="entry name" value="FMN_red"/>
    <property type="match status" value="1"/>
</dbReference>
<keyword evidence="1" id="KW-0285">Flavoprotein</keyword>
<dbReference type="SUPFAM" id="SSF52218">
    <property type="entry name" value="Flavoproteins"/>
    <property type="match status" value="1"/>
</dbReference>
<dbReference type="eggNOG" id="COG0655">
    <property type="taxonomic scope" value="Bacteria"/>
</dbReference>
<reference evidence="4 5" key="1">
    <citation type="submission" date="2006-03" db="EMBL/GenBank/DDBJ databases">
        <title>Complete sequence of Shewanella denitrificans OS217.</title>
        <authorList>
            <consortium name="US DOE Joint Genome Institute"/>
            <person name="Copeland A."/>
            <person name="Lucas S."/>
            <person name="Lapidus A."/>
            <person name="Barry K."/>
            <person name="Detter J.C."/>
            <person name="Glavina del Rio T."/>
            <person name="Hammon N."/>
            <person name="Israni S."/>
            <person name="Dalin E."/>
            <person name="Tice H."/>
            <person name="Pitluck S."/>
            <person name="Brettin T."/>
            <person name="Bruce D."/>
            <person name="Han C."/>
            <person name="Tapia R."/>
            <person name="Gilna P."/>
            <person name="Kiss H."/>
            <person name="Schmutz J."/>
            <person name="Larimer F."/>
            <person name="Land M."/>
            <person name="Hauser L."/>
            <person name="Kyrpides N."/>
            <person name="Lykidis A."/>
            <person name="Richardson P."/>
        </authorList>
    </citation>
    <scope>NUCLEOTIDE SEQUENCE [LARGE SCALE GENOMIC DNA]</scope>
    <source>
        <strain evidence="5">OS217 / ATCC BAA-1090 / DSM 15013</strain>
    </source>
</reference>
<dbReference type="EMBL" id="CP000302">
    <property type="protein sequence ID" value="ABE54728.1"/>
    <property type="molecule type" value="Genomic_DNA"/>
</dbReference>
<keyword evidence="2" id="KW-0288">FMN</keyword>
<dbReference type="PANTHER" id="PTHR43278:SF4">
    <property type="entry name" value="NAD(P)H-DEPENDENT FMN-CONTAINING OXIDOREDUCTASE YWQN-RELATED"/>
    <property type="match status" value="1"/>
</dbReference>
<gene>
    <name evidence="4" type="ordered locus">Sden_1442</name>
</gene>
<dbReference type="Proteomes" id="UP000001982">
    <property type="component" value="Chromosome"/>
</dbReference>
<name>Q12P98_SHEDO</name>
<sequence>MSIAIVLGTSRSDGNTSALANEFAQATGANVFPLSDFSILPFDYEFKNTSDDFLLLINQVIKHDIIIFASPIYWYSPSAQMKVFMDRLSDLLKLISHLEGSCVGKLPGCYLRAVTLCLKIVSNRYFAVPLNI</sequence>
<dbReference type="RefSeq" id="WP_011495886.1">
    <property type="nucleotide sequence ID" value="NC_007954.1"/>
</dbReference>
<evidence type="ECO:0000259" key="3">
    <source>
        <dbReference type="Pfam" id="PF03358"/>
    </source>
</evidence>
<dbReference type="InterPro" id="IPR051796">
    <property type="entry name" value="ISF_SsuE-like"/>
</dbReference>
<organism evidence="4 5">
    <name type="scientific">Shewanella denitrificans (strain OS217 / ATCC BAA-1090 / DSM 15013)</name>
    <dbReference type="NCBI Taxonomy" id="318161"/>
    <lineage>
        <taxon>Bacteria</taxon>
        <taxon>Pseudomonadati</taxon>
        <taxon>Pseudomonadota</taxon>
        <taxon>Gammaproteobacteria</taxon>
        <taxon>Alteromonadales</taxon>
        <taxon>Shewanellaceae</taxon>
        <taxon>Shewanella</taxon>
    </lineage>
</organism>
<dbReference type="OrthoDB" id="9805976at2"/>
<dbReference type="GO" id="GO:0016491">
    <property type="term" value="F:oxidoreductase activity"/>
    <property type="evidence" value="ECO:0007669"/>
    <property type="project" value="InterPro"/>
</dbReference>
<dbReference type="AlphaFoldDB" id="Q12P98"/>
<dbReference type="KEGG" id="sdn:Sden_1442"/>
<keyword evidence="5" id="KW-1185">Reference proteome</keyword>
<evidence type="ECO:0000256" key="1">
    <source>
        <dbReference type="ARBA" id="ARBA00022630"/>
    </source>
</evidence>
<proteinExistence type="predicted"/>
<protein>
    <submittedName>
        <fullName evidence="4">NADPH-dependent FMN reductase</fullName>
    </submittedName>
</protein>
<accession>Q12P98</accession>
<dbReference type="STRING" id="318161.Sden_1442"/>
<evidence type="ECO:0000313" key="4">
    <source>
        <dbReference type="EMBL" id="ABE54728.1"/>
    </source>
</evidence>